<evidence type="ECO:0000313" key="3">
    <source>
        <dbReference type="EMBL" id="KZW00268.1"/>
    </source>
</evidence>
<organism evidence="3 4">
    <name type="scientific">Exidia glandulosa HHB12029</name>
    <dbReference type="NCBI Taxonomy" id="1314781"/>
    <lineage>
        <taxon>Eukaryota</taxon>
        <taxon>Fungi</taxon>
        <taxon>Dikarya</taxon>
        <taxon>Basidiomycota</taxon>
        <taxon>Agaricomycotina</taxon>
        <taxon>Agaricomycetes</taxon>
        <taxon>Auriculariales</taxon>
        <taxon>Exidiaceae</taxon>
        <taxon>Exidia</taxon>
    </lineage>
</organism>
<evidence type="ECO:0008006" key="5">
    <source>
        <dbReference type="Google" id="ProtNLM"/>
    </source>
</evidence>
<evidence type="ECO:0000256" key="1">
    <source>
        <dbReference type="SAM" id="Coils"/>
    </source>
</evidence>
<feature type="compositionally biased region" description="Acidic residues" evidence="2">
    <location>
        <begin position="713"/>
        <end position="725"/>
    </location>
</feature>
<dbReference type="Proteomes" id="UP000077266">
    <property type="component" value="Unassembled WGS sequence"/>
</dbReference>
<feature type="coiled-coil region" evidence="1">
    <location>
        <begin position="658"/>
        <end position="685"/>
    </location>
</feature>
<reference evidence="3 4" key="1">
    <citation type="journal article" date="2016" name="Mol. Biol. Evol.">
        <title>Comparative Genomics of Early-Diverging Mushroom-Forming Fungi Provides Insights into the Origins of Lignocellulose Decay Capabilities.</title>
        <authorList>
            <person name="Nagy L.G."/>
            <person name="Riley R."/>
            <person name="Tritt A."/>
            <person name="Adam C."/>
            <person name="Daum C."/>
            <person name="Floudas D."/>
            <person name="Sun H."/>
            <person name="Yadav J.S."/>
            <person name="Pangilinan J."/>
            <person name="Larsson K.H."/>
            <person name="Matsuura K."/>
            <person name="Barry K."/>
            <person name="Labutti K."/>
            <person name="Kuo R."/>
            <person name="Ohm R.A."/>
            <person name="Bhattacharya S.S."/>
            <person name="Shirouzu T."/>
            <person name="Yoshinaga Y."/>
            <person name="Martin F.M."/>
            <person name="Grigoriev I.V."/>
            <person name="Hibbett D.S."/>
        </authorList>
    </citation>
    <scope>NUCLEOTIDE SEQUENCE [LARGE SCALE GENOMIC DNA]</scope>
    <source>
        <strain evidence="3 4">HHB12029</strain>
    </source>
</reference>
<dbReference type="AlphaFoldDB" id="A0A165N634"/>
<dbReference type="OrthoDB" id="419631at2759"/>
<accession>A0A165N634</accession>
<feature type="region of interest" description="Disordered" evidence="2">
    <location>
        <begin position="1"/>
        <end position="29"/>
    </location>
</feature>
<dbReference type="EMBL" id="KV425902">
    <property type="protein sequence ID" value="KZW00268.1"/>
    <property type="molecule type" value="Genomic_DNA"/>
</dbReference>
<keyword evidence="1" id="KW-0175">Coiled coil</keyword>
<name>A0A165N634_EXIGL</name>
<dbReference type="InParanoid" id="A0A165N634"/>
<keyword evidence="4" id="KW-1185">Reference proteome</keyword>
<dbReference type="STRING" id="1314781.A0A165N634"/>
<feature type="coiled-coil region" evidence="1">
    <location>
        <begin position="169"/>
        <end position="239"/>
    </location>
</feature>
<feature type="region of interest" description="Disordered" evidence="2">
    <location>
        <begin position="703"/>
        <end position="745"/>
    </location>
</feature>
<sequence length="769" mass="86827">MFSRAPRFAPEKVNDTPGPGAYNPSDNFAAADNYKRGGLFENADRFPKQRAANDPAYDPDSENREPAPAPLQTRNRAATVVGGPSAQLSKQLEQVKLQKVRLAKDSQIERDKLQDRLTHAETMLQHSQKENSNLQSLIASMTREARMAAQREAALRSSLEKTESRDKNVNDKLTRHAQLEKKLEDLQRVHDDGKKQHERKLADQHDAHLQVKKQLDTQLQELKKQCSAHHTEMRVLRSKLADRERVDTLASKERQKHDDQISKLKDACAASDGALAQTRKQVMQLETDVAKARDDARRANATCAEQSSTISHLRGLLQICAQQFSRLVQSSVPKEAHDSLSTTCAALRLRIVRLERKYADRDAQMQELAHLVRAMESHQRQLLACLECAESSLQRVTDLSNERAKETLELLTAREDDEPKIEDDSWALDEEREKTRILRVDLRSARLYVKLGEERLVQTRALCVELADQLEQMAGARAMLDAQLGLLQEQCAAAQVERDGALEKIPELDRRARHAEVEETHWKAKIHELQAQAKKEEEWWADAIKAEKAAAKKLASAIHQGKMREEALQAEVDGLRDALAATAPYEQLFTDAVHTLKEAAARNALAEAETERLSRFNAEIISHANPQNRIFYLDRIRRQLAEAQQASPKLPARRRRKVILSARDRDELEEENEALRHELGLYKSVPVEMKMRTTMTRVVRAPATARSSGAALLDDDETNDEDDVDSREHPGVGVADEDGGKTRSVFAGDETVRAVDRRGHADMTLDELM</sequence>
<feature type="region of interest" description="Disordered" evidence="2">
    <location>
        <begin position="41"/>
        <end position="73"/>
    </location>
</feature>
<feature type="coiled-coil region" evidence="1">
    <location>
        <begin position="275"/>
        <end position="302"/>
    </location>
</feature>
<evidence type="ECO:0000313" key="4">
    <source>
        <dbReference type="Proteomes" id="UP000077266"/>
    </source>
</evidence>
<proteinExistence type="predicted"/>
<feature type="coiled-coil region" evidence="1">
    <location>
        <begin position="85"/>
        <end position="144"/>
    </location>
</feature>
<evidence type="ECO:0000256" key="2">
    <source>
        <dbReference type="SAM" id="MobiDB-lite"/>
    </source>
</evidence>
<gene>
    <name evidence="3" type="ORF">EXIGLDRAFT_761881</name>
</gene>
<protein>
    <recommendedName>
        <fullName evidence="5">Hyaluronan-mediated motility receptor C-terminal domain-containing protein</fullName>
    </recommendedName>
</protein>